<dbReference type="InterPro" id="IPR036709">
    <property type="entry name" value="Autotransporte_beta_dom_sf"/>
</dbReference>
<dbReference type="AlphaFoldDB" id="A0A1B1U4F1"/>
<dbReference type="EMBL" id="CP016503">
    <property type="protein sequence ID" value="ANV97674.1"/>
    <property type="molecule type" value="Genomic_DNA"/>
</dbReference>
<dbReference type="InterPro" id="IPR006315">
    <property type="entry name" value="OM_autotransptr_brl_dom"/>
</dbReference>
<evidence type="ECO:0000313" key="2">
    <source>
        <dbReference type="Proteomes" id="UP000092884"/>
    </source>
</evidence>
<dbReference type="RefSeq" id="WP_066339053.1">
    <property type="nucleotide sequence ID" value="NZ_CP016503.1"/>
</dbReference>
<reference evidence="2" key="1">
    <citation type="submission" date="2016-07" db="EMBL/GenBank/DDBJ databases">
        <authorList>
            <person name="Florea S."/>
            <person name="Webb J.S."/>
            <person name="Jaromczyk J."/>
            <person name="Schardl C.L."/>
        </authorList>
    </citation>
    <scope>NUCLEOTIDE SEQUENCE [LARGE SCALE GENOMIC DNA]</scope>
    <source>
        <strain evidence="2">MIT 01-6242</strain>
    </source>
</reference>
<dbReference type="SUPFAM" id="SSF103515">
    <property type="entry name" value="Autotransporter"/>
    <property type="match status" value="1"/>
</dbReference>
<proteinExistence type="predicted"/>
<protein>
    <recommendedName>
        <fullName evidence="3">Autotransporter outer membrane beta-barrel domain-containing protein</fullName>
    </recommendedName>
</protein>
<gene>
    <name evidence="1" type="ORF">BBW65_02120</name>
</gene>
<dbReference type="STRING" id="222136.BBW65_02120"/>
<dbReference type="Proteomes" id="UP000092884">
    <property type="component" value="Chromosome"/>
</dbReference>
<evidence type="ECO:0000313" key="1">
    <source>
        <dbReference type="EMBL" id="ANV97674.1"/>
    </source>
</evidence>
<dbReference type="KEGG" id="het:BBW65_02120"/>
<evidence type="ECO:0008006" key="3">
    <source>
        <dbReference type="Google" id="ProtNLM"/>
    </source>
</evidence>
<sequence length="284" mass="31461">MKNKCLSLLFAPLVLLSQTPYLTNIHHTINAQQRLNTNLLLSTIWTHQDEDLTIDPSFLYTSTDDGDIISSSLALTGANDEDELKMKSLLEYSYDDHKHSKSRSHNVSGGLSALLKTPLSIFAGLSGGANFNTLQSLVDYKQYYASGALGLGYDIPLLDDTTRLTPIAYLNYTFLQLQNHKGLETIPTQHYNHLSVNAGLIAQTLFGSMQINLYGIYSHSVLDNTLHLATDTQRFKLDSAQWLVNLGANLGFYGDDMSFKLGLSSEISKNFYNVGLTSSVGFEF</sequence>
<name>A0A1B1U4F1_9HELI</name>
<dbReference type="NCBIfam" id="TIGR01414">
    <property type="entry name" value="autotrans_barl"/>
    <property type="match status" value="1"/>
</dbReference>
<accession>A0A1B1U4F1</accession>
<keyword evidence="2" id="KW-1185">Reference proteome</keyword>
<dbReference type="GO" id="GO:0019867">
    <property type="term" value="C:outer membrane"/>
    <property type="evidence" value="ECO:0007669"/>
    <property type="project" value="InterPro"/>
</dbReference>
<organism evidence="1 2">
    <name type="scientific">Helicobacter enhydrae</name>
    <dbReference type="NCBI Taxonomy" id="222136"/>
    <lineage>
        <taxon>Bacteria</taxon>
        <taxon>Pseudomonadati</taxon>
        <taxon>Campylobacterota</taxon>
        <taxon>Epsilonproteobacteria</taxon>
        <taxon>Campylobacterales</taxon>
        <taxon>Helicobacteraceae</taxon>
        <taxon>Helicobacter</taxon>
    </lineage>
</organism>